<dbReference type="GO" id="GO:0008725">
    <property type="term" value="F:DNA-3-methyladenine glycosylase activity"/>
    <property type="evidence" value="ECO:0007669"/>
    <property type="project" value="InterPro"/>
</dbReference>
<dbReference type="Pfam" id="PF03352">
    <property type="entry name" value="Adenine_glyco"/>
    <property type="match status" value="1"/>
</dbReference>
<dbReference type="Gene3D" id="1.10.340.30">
    <property type="entry name" value="Hypothetical protein, domain 2"/>
    <property type="match status" value="1"/>
</dbReference>
<evidence type="ECO:0000256" key="1">
    <source>
        <dbReference type="PIRSR" id="PIRSR605019-1"/>
    </source>
</evidence>
<dbReference type="PANTHER" id="PTHR30037">
    <property type="entry name" value="DNA-3-METHYLADENINE GLYCOSYLASE 1"/>
    <property type="match status" value="1"/>
</dbReference>
<feature type="binding site" evidence="1">
    <location>
        <position position="19"/>
    </location>
    <ligand>
        <name>Zn(2+)</name>
        <dbReference type="ChEBI" id="CHEBI:29105"/>
    </ligand>
</feature>
<dbReference type="InterPro" id="IPR052891">
    <property type="entry name" value="DNA-3mA_glycosylase"/>
</dbReference>
<keyword evidence="1" id="KW-0479">Metal-binding</keyword>
<dbReference type="InterPro" id="IPR005019">
    <property type="entry name" value="Adenine_glyco"/>
</dbReference>
<dbReference type="Proteomes" id="UP000242515">
    <property type="component" value="Unassembled WGS sequence"/>
</dbReference>
<feature type="binding site" evidence="1">
    <location>
        <position position="177"/>
    </location>
    <ligand>
        <name>Zn(2+)</name>
        <dbReference type="ChEBI" id="CHEBI:29105"/>
    </ligand>
</feature>
<dbReference type="PANTHER" id="PTHR30037:SF4">
    <property type="entry name" value="DNA-3-METHYLADENINE GLYCOSYLASE I"/>
    <property type="match status" value="1"/>
</dbReference>
<dbReference type="EMBL" id="FOGC01000010">
    <property type="protein sequence ID" value="SER03883.1"/>
    <property type="molecule type" value="Genomic_DNA"/>
</dbReference>
<sequence>MSKPRCGWVTNDPDYLAYHDHEWGVPCFNRQRLFEMLCLEGQQAGLSWITVLKKREAYRRAFYHFEPGKVAQISSEEMNTLLQSPELIRNKLKIRSIINNAQALLAMEAEGEDFVNFIWQSVAHQPIVQAYDDYHLAPVSSPQSIFLYKSLKKRGFKFIGPIICHAYMQACGLIIDHQVNCFKYSETNDSL</sequence>
<feature type="binding site" evidence="1">
    <location>
        <position position="181"/>
    </location>
    <ligand>
        <name>Zn(2+)</name>
        <dbReference type="ChEBI" id="CHEBI:29105"/>
    </ligand>
</feature>
<reference evidence="3" key="1">
    <citation type="submission" date="2016-10" db="EMBL/GenBank/DDBJ databases">
        <authorList>
            <person name="Varghese N."/>
            <person name="Submissions S."/>
        </authorList>
    </citation>
    <scope>NUCLEOTIDE SEQUENCE [LARGE SCALE GENOMIC DNA]</scope>
    <source>
        <strain evidence="3">8N4</strain>
    </source>
</reference>
<accession>A0A1H9KYP3</accession>
<proteinExistence type="predicted"/>
<dbReference type="RefSeq" id="WP_092677252.1">
    <property type="nucleotide sequence ID" value="NZ_FOGC01000010.1"/>
</dbReference>
<gene>
    <name evidence="2" type="ORF">SAMN05216522_11083</name>
</gene>
<organism evidence="2 3">
    <name type="scientific">Rosenbergiella nectarea</name>
    <dbReference type="NCBI Taxonomy" id="988801"/>
    <lineage>
        <taxon>Bacteria</taxon>
        <taxon>Pseudomonadati</taxon>
        <taxon>Pseudomonadota</taxon>
        <taxon>Gammaproteobacteria</taxon>
        <taxon>Enterobacterales</taxon>
        <taxon>Erwiniaceae</taxon>
        <taxon>Rosenbergiella</taxon>
    </lineage>
</organism>
<dbReference type="AlphaFoldDB" id="A0A1H9KYP3"/>
<evidence type="ECO:0000313" key="3">
    <source>
        <dbReference type="Proteomes" id="UP000242515"/>
    </source>
</evidence>
<dbReference type="InterPro" id="IPR011257">
    <property type="entry name" value="DNA_glycosylase"/>
</dbReference>
<dbReference type="GO" id="GO:0006284">
    <property type="term" value="P:base-excision repair"/>
    <property type="evidence" value="ECO:0007669"/>
    <property type="project" value="InterPro"/>
</dbReference>
<keyword evidence="3" id="KW-1185">Reference proteome</keyword>
<evidence type="ECO:0000313" key="2">
    <source>
        <dbReference type="EMBL" id="SER03883.1"/>
    </source>
</evidence>
<protein>
    <submittedName>
        <fullName evidence="2">DNA-3-methyladenine glycosylase I</fullName>
    </submittedName>
</protein>
<dbReference type="STRING" id="988801.SAMN05216522_11083"/>
<dbReference type="OrthoDB" id="9807664at2"/>
<keyword evidence="1" id="KW-0862">Zinc</keyword>
<feature type="binding site" evidence="1">
    <location>
        <position position="6"/>
    </location>
    <ligand>
        <name>Zn(2+)</name>
        <dbReference type="ChEBI" id="CHEBI:29105"/>
    </ligand>
</feature>
<dbReference type="SUPFAM" id="SSF48150">
    <property type="entry name" value="DNA-glycosylase"/>
    <property type="match status" value="1"/>
</dbReference>
<dbReference type="GO" id="GO:0046872">
    <property type="term" value="F:metal ion binding"/>
    <property type="evidence" value="ECO:0007669"/>
    <property type="project" value="UniProtKB-KW"/>
</dbReference>
<name>A0A1H9KYP3_9GAMM</name>